<feature type="region of interest" description="Disordered" evidence="1">
    <location>
        <begin position="70"/>
        <end position="95"/>
    </location>
</feature>
<dbReference type="InterPro" id="IPR055974">
    <property type="entry name" value="DUF7552"/>
</dbReference>
<dbReference type="Proteomes" id="UP000296706">
    <property type="component" value="Chromosome"/>
</dbReference>
<dbReference type="STRING" id="1457250.GCA_000755225_00336"/>
<accession>A0A4D6HDI3</accession>
<sequence>MRSTLWTLRRRIDRLAIEEGRYRIVCAHSGLSPAPASDARFPDRRTAGQALELCRAYRRALRQRDPRAPRYDLIVEPTPEHAPLAEQRTPRRGSL</sequence>
<dbReference type="KEGG" id="hsn:DV733_12750"/>
<feature type="domain" description="DUF7552" evidence="2">
    <location>
        <begin position="4"/>
        <end position="78"/>
    </location>
</feature>
<dbReference type="EMBL" id="CP031310">
    <property type="protein sequence ID" value="QCC52039.1"/>
    <property type="molecule type" value="Genomic_DNA"/>
</dbReference>
<dbReference type="GeneID" id="39848744"/>
<dbReference type="OrthoDB" id="342580at2157"/>
<proteinExistence type="predicted"/>
<evidence type="ECO:0000256" key="1">
    <source>
        <dbReference type="SAM" id="MobiDB-lite"/>
    </source>
</evidence>
<dbReference type="RefSeq" id="WP_049994358.1">
    <property type="nucleotide sequence ID" value="NZ_CP031310.1"/>
</dbReference>
<gene>
    <name evidence="3" type="ORF">DV733_12750</name>
</gene>
<keyword evidence="4" id="KW-1185">Reference proteome</keyword>
<protein>
    <recommendedName>
        <fullName evidence="2">DUF7552 domain-containing protein</fullName>
    </recommendedName>
</protein>
<reference evidence="3 4" key="1">
    <citation type="journal article" date="2019" name="Nat. Commun.">
        <title>A new type of DNA phosphorothioation-based antiviral system in archaea.</title>
        <authorList>
            <person name="Xiong L."/>
            <person name="Liu S."/>
            <person name="Chen S."/>
            <person name="Xiao Y."/>
            <person name="Zhu B."/>
            <person name="Gao Y."/>
            <person name="Zhang Y."/>
            <person name="Chen B."/>
            <person name="Luo J."/>
            <person name="Deng Z."/>
            <person name="Chen X."/>
            <person name="Wang L."/>
            <person name="Chen S."/>
        </authorList>
    </citation>
    <scope>NUCLEOTIDE SEQUENCE [LARGE SCALE GENOMIC DNA]</scope>
    <source>
        <strain evidence="3 4">CBA1105</strain>
    </source>
</reference>
<evidence type="ECO:0000313" key="4">
    <source>
        <dbReference type="Proteomes" id="UP000296706"/>
    </source>
</evidence>
<evidence type="ECO:0000259" key="2">
    <source>
        <dbReference type="Pfam" id="PF24422"/>
    </source>
</evidence>
<dbReference type="AlphaFoldDB" id="A0A4D6HDI3"/>
<dbReference type="Pfam" id="PF24422">
    <property type="entry name" value="DUF7552"/>
    <property type="match status" value="1"/>
</dbReference>
<evidence type="ECO:0000313" key="3">
    <source>
        <dbReference type="EMBL" id="QCC52039.1"/>
    </source>
</evidence>
<name>A0A4D6HDI3_9EURY</name>
<organism evidence="3 4">
    <name type="scientific">Halapricum salinum</name>
    <dbReference type="NCBI Taxonomy" id="1457250"/>
    <lineage>
        <taxon>Archaea</taxon>
        <taxon>Methanobacteriati</taxon>
        <taxon>Methanobacteriota</taxon>
        <taxon>Stenosarchaea group</taxon>
        <taxon>Halobacteria</taxon>
        <taxon>Halobacteriales</taxon>
        <taxon>Haloarculaceae</taxon>
        <taxon>Halapricum</taxon>
    </lineage>
</organism>